<dbReference type="RefSeq" id="WP_328985084.1">
    <property type="nucleotide sequence ID" value="NZ_CP121472.1"/>
</dbReference>
<evidence type="ECO:0000313" key="7">
    <source>
        <dbReference type="Proteomes" id="UP001432180"/>
    </source>
</evidence>
<dbReference type="Gene3D" id="3.40.50.150">
    <property type="entry name" value="Vaccinia Virus protein VP39"/>
    <property type="match status" value="1"/>
</dbReference>
<gene>
    <name evidence="6" type="primary">crtF</name>
    <name evidence="6" type="ORF">Thiowin_04456</name>
</gene>
<dbReference type="InterPro" id="IPR029063">
    <property type="entry name" value="SAM-dependent_MTases_sf"/>
</dbReference>
<dbReference type="PIRSF" id="PIRSF005739">
    <property type="entry name" value="O-mtase"/>
    <property type="match status" value="1"/>
</dbReference>
<evidence type="ECO:0000259" key="5">
    <source>
        <dbReference type="Pfam" id="PF08100"/>
    </source>
</evidence>
<feature type="domain" description="O-methyltransferase C-terminal" evidence="4">
    <location>
        <begin position="183"/>
        <end position="365"/>
    </location>
</feature>
<organism evidence="6 7">
    <name type="scientific">Thiorhodovibrio winogradskyi</name>
    <dbReference type="NCBI Taxonomy" id="77007"/>
    <lineage>
        <taxon>Bacteria</taxon>
        <taxon>Pseudomonadati</taxon>
        <taxon>Pseudomonadota</taxon>
        <taxon>Gammaproteobacteria</taxon>
        <taxon>Chromatiales</taxon>
        <taxon>Chromatiaceae</taxon>
        <taxon>Thiorhodovibrio</taxon>
    </lineage>
</organism>
<dbReference type="Gene3D" id="1.10.287.1350">
    <property type="match status" value="1"/>
</dbReference>
<dbReference type="PANTHER" id="PTHR43712">
    <property type="entry name" value="PUTATIVE (AFU_ORTHOLOGUE AFUA_4G14580)-RELATED"/>
    <property type="match status" value="1"/>
</dbReference>
<keyword evidence="3" id="KW-0949">S-adenosyl-L-methionine</keyword>
<evidence type="ECO:0000313" key="6">
    <source>
        <dbReference type="EMBL" id="WPL19339.1"/>
    </source>
</evidence>
<keyword evidence="7" id="KW-1185">Reference proteome</keyword>
<dbReference type="InterPro" id="IPR036388">
    <property type="entry name" value="WH-like_DNA-bd_sf"/>
</dbReference>
<dbReference type="InterPro" id="IPR001077">
    <property type="entry name" value="COMT_C"/>
</dbReference>
<proteinExistence type="predicted"/>
<evidence type="ECO:0000256" key="1">
    <source>
        <dbReference type="ARBA" id="ARBA00022603"/>
    </source>
</evidence>
<dbReference type="InterPro" id="IPR016461">
    <property type="entry name" value="COMT-like"/>
</dbReference>
<reference evidence="6 7" key="1">
    <citation type="journal article" date="2023" name="Microorganisms">
        <title>Thiorhodovibrio frisius and Trv. litoralis spp. nov., Two Novel Members from a Clade of Fastidious Purple Sulfur Bacteria That Exhibit Unique Red-Shifted Light-Harvesting Capabilities.</title>
        <authorList>
            <person name="Methner A."/>
            <person name="Kuzyk S.B."/>
            <person name="Petersen J."/>
            <person name="Bauer S."/>
            <person name="Brinkmann H."/>
            <person name="Sichau K."/>
            <person name="Wanner G."/>
            <person name="Wolf J."/>
            <person name="Neumann-Schaal M."/>
            <person name="Henke P."/>
            <person name="Tank M."/>
            <person name="Sproer C."/>
            <person name="Bunk B."/>
            <person name="Overmann J."/>
        </authorList>
    </citation>
    <scope>NUCLEOTIDE SEQUENCE [LARGE SCALE GENOMIC DNA]</scope>
    <source>
        <strain evidence="6 7">DSM 6702</strain>
    </source>
</reference>
<evidence type="ECO:0000256" key="2">
    <source>
        <dbReference type="ARBA" id="ARBA00022679"/>
    </source>
</evidence>
<dbReference type="Pfam" id="PF00891">
    <property type="entry name" value="Methyltransf_2"/>
    <property type="match status" value="1"/>
</dbReference>
<dbReference type="InterPro" id="IPR012967">
    <property type="entry name" value="COMT_dimerisation"/>
</dbReference>
<keyword evidence="1 6" id="KW-0489">Methyltransferase</keyword>
<dbReference type="Proteomes" id="UP001432180">
    <property type="component" value="Chromosome"/>
</dbReference>
<feature type="domain" description="O-methyltransferase dimerisation" evidence="5">
    <location>
        <begin position="59"/>
        <end position="131"/>
    </location>
</feature>
<dbReference type="GO" id="GO:0032259">
    <property type="term" value="P:methylation"/>
    <property type="evidence" value="ECO:0007669"/>
    <property type="project" value="UniProtKB-KW"/>
</dbReference>
<dbReference type="PANTHER" id="PTHR43712:SF2">
    <property type="entry name" value="O-METHYLTRANSFERASE CICE"/>
    <property type="match status" value="1"/>
</dbReference>
<evidence type="ECO:0000259" key="4">
    <source>
        <dbReference type="Pfam" id="PF00891"/>
    </source>
</evidence>
<accession>A0ABZ0SF87</accession>
<dbReference type="Gene3D" id="1.10.10.10">
    <property type="entry name" value="Winged helix-like DNA-binding domain superfamily/Winged helix DNA-binding domain"/>
    <property type="match status" value="1"/>
</dbReference>
<dbReference type="GO" id="GO:0008168">
    <property type="term" value="F:methyltransferase activity"/>
    <property type="evidence" value="ECO:0007669"/>
    <property type="project" value="UniProtKB-KW"/>
</dbReference>
<dbReference type="CDD" id="cd02440">
    <property type="entry name" value="AdoMet_MTases"/>
    <property type="match status" value="1"/>
</dbReference>
<dbReference type="SUPFAM" id="SSF46785">
    <property type="entry name" value="Winged helix' DNA-binding domain"/>
    <property type="match status" value="1"/>
</dbReference>
<sequence>MKTIQAVTGATQPPWFERFTDTWHRSITRLVASPAFQRWAADFPLTRPIAQRRASDLFDLCAGFVYSQILDACVRLELFERLAKAPVTPEQLSTEVDLPPAAADRLLRAGVALRLFKRRSGGRFGLGPHGAAMLGNPGIAAMVRHHRMLYRDLTDPLALLRGELADTELGRFWAYAGSATPGAAGDAEVASYSELMTASHAFVAGDTLDAYSFKNHQCLLDVGGGEGNFLLAAGQRWPHLRLQLFDLPAVAERAAKRLREHGLGERGATFGGDLMRDPLPQGADLISFVRVIHDHDDDAALTMLRAARAALPTSGTLLLTEPMAETPGAEPIGDAYFGFYLLAMGSGRPRPPRELTAMLKAAGFSCVRLLPTRRPMQTRVMVAKV</sequence>
<dbReference type="EMBL" id="CP121472">
    <property type="protein sequence ID" value="WPL19339.1"/>
    <property type="molecule type" value="Genomic_DNA"/>
</dbReference>
<keyword evidence="2" id="KW-0808">Transferase</keyword>
<protein>
    <submittedName>
        <fullName evidence="6">Hydroxyneurosporene methyltransferase</fullName>
    </submittedName>
</protein>
<dbReference type="SUPFAM" id="SSF53335">
    <property type="entry name" value="S-adenosyl-L-methionine-dependent methyltransferases"/>
    <property type="match status" value="1"/>
</dbReference>
<name>A0ABZ0SF87_9GAMM</name>
<dbReference type="InterPro" id="IPR036390">
    <property type="entry name" value="WH_DNA-bd_sf"/>
</dbReference>
<evidence type="ECO:0000256" key="3">
    <source>
        <dbReference type="ARBA" id="ARBA00022691"/>
    </source>
</evidence>
<dbReference type="PROSITE" id="PS51683">
    <property type="entry name" value="SAM_OMT_II"/>
    <property type="match status" value="1"/>
</dbReference>
<dbReference type="Pfam" id="PF08100">
    <property type="entry name" value="Dimerisation"/>
    <property type="match status" value="1"/>
</dbReference>